<dbReference type="AlphaFoldDB" id="A0A1Q2CHN6"/>
<proteinExistence type="predicted"/>
<gene>
    <name evidence="1" type="ORF">RPIT_13055</name>
</gene>
<organism evidence="1 2">
    <name type="scientific">Tessaracoccus flavus</name>
    <dbReference type="NCBI Taxonomy" id="1610493"/>
    <lineage>
        <taxon>Bacteria</taxon>
        <taxon>Bacillati</taxon>
        <taxon>Actinomycetota</taxon>
        <taxon>Actinomycetes</taxon>
        <taxon>Propionibacteriales</taxon>
        <taxon>Propionibacteriaceae</taxon>
        <taxon>Tessaracoccus</taxon>
    </lineage>
</organism>
<keyword evidence="2" id="KW-1185">Reference proteome</keyword>
<dbReference type="RefSeq" id="WP_143028220.1">
    <property type="nucleotide sequence ID" value="NZ_CP019605.1"/>
</dbReference>
<dbReference type="STRING" id="1610493.RPIT_13055"/>
<sequence>MDDASEINDDLHRRVRALRHLRTAARVVAVLAALIAVAWLVAAFAALAGSLDISPELAFVMAALSALLTGMAAHVGWVLAPRGVATLESRLDT</sequence>
<name>A0A1Q2CHN6_9ACTN</name>
<dbReference type="EMBL" id="CP019605">
    <property type="protein sequence ID" value="AQP45621.1"/>
    <property type="molecule type" value="Genomic_DNA"/>
</dbReference>
<dbReference type="Proteomes" id="UP000188324">
    <property type="component" value="Chromosome"/>
</dbReference>
<evidence type="ECO:0000313" key="2">
    <source>
        <dbReference type="Proteomes" id="UP000188324"/>
    </source>
</evidence>
<dbReference type="KEGG" id="tfl:RPIT_13055"/>
<reference evidence="1 2" key="1">
    <citation type="journal article" date="2016" name="Int. J. Syst. Evol. Microbiol.">
        <title>Tessaracoccus flavus sp. nov., isolated from the drainage system of a lindane-producing factory.</title>
        <authorList>
            <person name="Kumari R."/>
            <person name="Singh P."/>
            <person name="Schumann P."/>
            <person name="Lal R."/>
        </authorList>
    </citation>
    <scope>NUCLEOTIDE SEQUENCE [LARGE SCALE GENOMIC DNA]</scope>
    <source>
        <strain evidence="1 2">RP1T</strain>
    </source>
</reference>
<accession>A0A1Q2CHN6</accession>
<protein>
    <submittedName>
        <fullName evidence="1">Uncharacterized protein</fullName>
    </submittedName>
</protein>
<evidence type="ECO:0000313" key="1">
    <source>
        <dbReference type="EMBL" id="AQP45621.1"/>
    </source>
</evidence>